<evidence type="ECO:0008006" key="4">
    <source>
        <dbReference type="Google" id="ProtNLM"/>
    </source>
</evidence>
<dbReference type="AlphaFoldDB" id="A0AAN8PS44"/>
<evidence type="ECO:0000256" key="1">
    <source>
        <dbReference type="SAM" id="MobiDB-lite"/>
    </source>
</evidence>
<dbReference type="PANTHER" id="PTHR31630:SF6">
    <property type="entry name" value="PHYTANOYL-COA DIOXYGENASE-RELATED"/>
    <property type="match status" value="1"/>
</dbReference>
<dbReference type="Pfam" id="PF05721">
    <property type="entry name" value="PhyH"/>
    <property type="match status" value="1"/>
</dbReference>
<proteinExistence type="predicted"/>
<dbReference type="PANTHER" id="PTHR31630">
    <property type="entry name" value="PHYTANOYL-COA DIOXYGENASE-RELATED-RELATED"/>
    <property type="match status" value="1"/>
</dbReference>
<accession>A0AAN8PS44</accession>
<reference evidence="2 3" key="1">
    <citation type="submission" date="2024-01" db="EMBL/GenBank/DDBJ databases">
        <title>The genome of the rayed Mediterranean limpet Patella caerulea (Linnaeus, 1758).</title>
        <authorList>
            <person name="Anh-Thu Weber A."/>
            <person name="Halstead-Nussloch G."/>
        </authorList>
    </citation>
    <scope>NUCLEOTIDE SEQUENCE [LARGE SCALE GENOMIC DNA]</scope>
    <source>
        <strain evidence="2">AATW-2023a</strain>
        <tissue evidence="2">Whole specimen</tissue>
    </source>
</reference>
<dbReference type="EMBL" id="JAZGQO010000010">
    <property type="protein sequence ID" value="KAK6175695.1"/>
    <property type="molecule type" value="Genomic_DNA"/>
</dbReference>
<organism evidence="2 3">
    <name type="scientific">Patella caerulea</name>
    <name type="common">Rayed Mediterranean limpet</name>
    <dbReference type="NCBI Taxonomy" id="87958"/>
    <lineage>
        <taxon>Eukaryota</taxon>
        <taxon>Metazoa</taxon>
        <taxon>Spiralia</taxon>
        <taxon>Lophotrochozoa</taxon>
        <taxon>Mollusca</taxon>
        <taxon>Gastropoda</taxon>
        <taxon>Patellogastropoda</taxon>
        <taxon>Patelloidea</taxon>
        <taxon>Patellidae</taxon>
        <taxon>Patella</taxon>
    </lineage>
</organism>
<feature type="region of interest" description="Disordered" evidence="1">
    <location>
        <begin position="328"/>
        <end position="354"/>
    </location>
</feature>
<evidence type="ECO:0000313" key="3">
    <source>
        <dbReference type="Proteomes" id="UP001347796"/>
    </source>
</evidence>
<comment type="caution">
    <text evidence="2">The sequence shown here is derived from an EMBL/GenBank/DDBJ whole genome shotgun (WGS) entry which is preliminary data.</text>
</comment>
<dbReference type="Gene3D" id="2.60.120.620">
    <property type="entry name" value="q2cbj1_9rhob like domain"/>
    <property type="match status" value="1"/>
</dbReference>
<dbReference type="SUPFAM" id="SSF51197">
    <property type="entry name" value="Clavaminate synthase-like"/>
    <property type="match status" value="1"/>
</dbReference>
<name>A0AAN8PS44_PATCE</name>
<dbReference type="InterPro" id="IPR008775">
    <property type="entry name" value="Phytyl_CoA_dOase-like"/>
</dbReference>
<evidence type="ECO:0000313" key="2">
    <source>
        <dbReference type="EMBL" id="KAK6175695.1"/>
    </source>
</evidence>
<dbReference type="Proteomes" id="UP001347796">
    <property type="component" value="Unassembled WGS sequence"/>
</dbReference>
<keyword evidence="3" id="KW-1185">Reference proteome</keyword>
<sequence>MAENKFNGEIIRKELQENGVCVVPGVLTEEECDELIASFRLWLKQFKDEDWPFHMNSVIQQYYIGHFKATWTARLKSKDVFKEVWQTNKLLTSFDGVAISPPPELGGSAYAVADAHWFHLDQGAIRQGLHAYQGAVYLEETTESDYVFRVLEGSHKLHKQFFEKFSKAARKASRHDFYKLTPVEYEWYMEHGCVQRTIPVPKGGMVLWDSRTIHDNNKPQFGRPNSDRWRFVVFSCMTPAIWARAADIAKKRTAYKKMLMTSHWPSQEVDYFDDFMPTHEDKIHTIKALPDIAKTQEVQQLSGVLEYDFEDDQSNGPEAPTWITFEQIGLDPNENGDDEEYPTDGSVPAWQKKK</sequence>
<protein>
    <recommendedName>
        <fullName evidence="4">Phytanoyl-CoA dioxygenase</fullName>
    </recommendedName>
</protein>
<gene>
    <name evidence="2" type="ORF">SNE40_014096</name>
</gene>